<keyword evidence="1" id="KW-0812">Transmembrane</keyword>
<dbReference type="RefSeq" id="WP_074083164.1">
    <property type="nucleotide sequence ID" value="NZ_LVWI01000070.1"/>
</dbReference>
<evidence type="ECO:0000313" key="3">
    <source>
        <dbReference type="Proteomes" id="UP000186058"/>
    </source>
</evidence>
<gene>
    <name evidence="2" type="ORF">A3844_24765</name>
</gene>
<comment type="caution">
    <text evidence="2">The sequence shown here is derived from an EMBL/GenBank/DDBJ whole genome shotgun (WGS) entry which is preliminary data.</text>
</comment>
<name>A0ABX3EHC9_9BACL</name>
<reference evidence="2 3" key="1">
    <citation type="submission" date="2016-03" db="EMBL/GenBank/DDBJ databases">
        <authorList>
            <person name="Sant'Anna F.H."/>
            <person name="Ambrosini A."/>
            <person name="Souza R."/>
            <person name="Bach E."/>
            <person name="Fernandes G."/>
            <person name="Balsanelli E."/>
            <person name="Baura V.A."/>
            <person name="Souza E.M."/>
            <person name="Passaglia L."/>
        </authorList>
    </citation>
    <scope>NUCLEOTIDE SEQUENCE [LARGE SCALE GENOMIC DNA]</scope>
    <source>
        <strain evidence="2 3">P26E</strain>
    </source>
</reference>
<dbReference type="Proteomes" id="UP000186058">
    <property type="component" value="Unassembled WGS sequence"/>
</dbReference>
<keyword evidence="1" id="KW-0472">Membrane</keyword>
<dbReference type="PROSITE" id="PS51257">
    <property type="entry name" value="PROKAR_LIPOPROTEIN"/>
    <property type="match status" value="1"/>
</dbReference>
<proteinExistence type="predicted"/>
<organism evidence="2 3">
    <name type="scientific">Paenibacillus helianthi</name>
    <dbReference type="NCBI Taxonomy" id="1349432"/>
    <lineage>
        <taxon>Bacteria</taxon>
        <taxon>Bacillati</taxon>
        <taxon>Bacillota</taxon>
        <taxon>Bacilli</taxon>
        <taxon>Bacillales</taxon>
        <taxon>Paenibacillaceae</taxon>
        <taxon>Paenibacillus</taxon>
    </lineage>
</organism>
<evidence type="ECO:0000313" key="2">
    <source>
        <dbReference type="EMBL" id="OKP82099.1"/>
    </source>
</evidence>
<keyword evidence="1" id="KW-1133">Transmembrane helix</keyword>
<sequence>MKKKNSDNTELAQITREIRKLQFYFNMLSGLSASCGVMIPLDSVYTAIRELSDQEAILRQKAKDHSDYLGEKGLN</sequence>
<keyword evidence="3" id="KW-1185">Reference proteome</keyword>
<dbReference type="EMBL" id="LVWI01000070">
    <property type="protein sequence ID" value="OKP82099.1"/>
    <property type="molecule type" value="Genomic_DNA"/>
</dbReference>
<protein>
    <submittedName>
        <fullName evidence="2">Uncharacterized protein</fullName>
    </submittedName>
</protein>
<feature type="transmembrane region" description="Helical" evidence="1">
    <location>
        <begin position="21"/>
        <end position="41"/>
    </location>
</feature>
<accession>A0ABX3EHC9</accession>
<evidence type="ECO:0000256" key="1">
    <source>
        <dbReference type="SAM" id="Phobius"/>
    </source>
</evidence>